<evidence type="ECO:0000256" key="1">
    <source>
        <dbReference type="SAM" id="MobiDB-lite"/>
    </source>
</evidence>
<comment type="caution">
    <text evidence="2">The sequence shown here is derived from an EMBL/GenBank/DDBJ whole genome shotgun (WGS) entry which is preliminary data.</text>
</comment>
<gene>
    <name evidence="2" type="ORF">O181_060424</name>
</gene>
<proteinExistence type="predicted"/>
<accession>A0A9Q3EG90</accession>
<dbReference type="AlphaFoldDB" id="A0A9Q3EG90"/>
<dbReference type="EMBL" id="AVOT02028275">
    <property type="protein sequence ID" value="MBW0520709.1"/>
    <property type="molecule type" value="Genomic_DNA"/>
</dbReference>
<feature type="region of interest" description="Disordered" evidence="1">
    <location>
        <begin position="1"/>
        <end position="24"/>
    </location>
</feature>
<protein>
    <submittedName>
        <fullName evidence="2">Uncharacterized protein</fullName>
    </submittedName>
</protein>
<sequence>MPFQNPPHARYTRSQARAQDVLTPPPRAPLYKTLAIPQLRAHLDRGPNLEGAELFRKEGRGKRRLSSLSGVVGAFPGIWRMTSKGCSEDGEMEEDGSGKRNILRVLKLFLLLWGNIKVLEGQLPPSLIRLYLINLNHLYRPLCRRLLKLWPIFKDLHALKLQDSLYEGTRMLLWDSTLESQKIHQFLLAYLP</sequence>
<reference evidence="2" key="1">
    <citation type="submission" date="2021-03" db="EMBL/GenBank/DDBJ databases">
        <title>Draft genome sequence of rust myrtle Austropuccinia psidii MF-1, a brazilian biotype.</title>
        <authorList>
            <person name="Quecine M.C."/>
            <person name="Pachon D.M.R."/>
            <person name="Bonatelli M.L."/>
            <person name="Correr F.H."/>
            <person name="Franceschini L.M."/>
            <person name="Leite T.F."/>
            <person name="Margarido G.R.A."/>
            <person name="Almeida C.A."/>
            <person name="Ferrarezi J.A."/>
            <person name="Labate C.A."/>
        </authorList>
    </citation>
    <scope>NUCLEOTIDE SEQUENCE</scope>
    <source>
        <strain evidence="2">MF-1</strain>
    </source>
</reference>
<organism evidence="2 3">
    <name type="scientific">Austropuccinia psidii MF-1</name>
    <dbReference type="NCBI Taxonomy" id="1389203"/>
    <lineage>
        <taxon>Eukaryota</taxon>
        <taxon>Fungi</taxon>
        <taxon>Dikarya</taxon>
        <taxon>Basidiomycota</taxon>
        <taxon>Pucciniomycotina</taxon>
        <taxon>Pucciniomycetes</taxon>
        <taxon>Pucciniales</taxon>
        <taxon>Sphaerophragmiaceae</taxon>
        <taxon>Austropuccinia</taxon>
    </lineage>
</organism>
<dbReference type="Proteomes" id="UP000765509">
    <property type="component" value="Unassembled WGS sequence"/>
</dbReference>
<name>A0A9Q3EG90_9BASI</name>
<keyword evidence="3" id="KW-1185">Reference proteome</keyword>
<evidence type="ECO:0000313" key="3">
    <source>
        <dbReference type="Proteomes" id="UP000765509"/>
    </source>
</evidence>
<evidence type="ECO:0000313" key="2">
    <source>
        <dbReference type="EMBL" id="MBW0520709.1"/>
    </source>
</evidence>